<reference evidence="2 4" key="2">
    <citation type="submission" date="2018-06" db="EMBL/GenBank/DDBJ databases">
        <authorList>
            <consortium name="Pathogen Informatics"/>
            <person name="Doyle S."/>
        </authorList>
    </citation>
    <scope>NUCLEOTIDE SEQUENCE [LARGE SCALE GENOMIC DNA]</scope>
    <source>
        <strain evidence="2 4">NCTC11991</strain>
    </source>
</reference>
<dbReference type="RefSeq" id="WP_058476115.1">
    <property type="nucleotide sequence ID" value="NZ_CAAAIO010000025.1"/>
</dbReference>
<keyword evidence="3" id="KW-1185">Reference proteome</keyword>
<dbReference type="STRING" id="460.Lstg_0522"/>
<name>A0A378L8V4_9GAMM</name>
<dbReference type="EMBL" id="LNYZ01000003">
    <property type="protein sequence ID" value="KTD80260.1"/>
    <property type="molecule type" value="Genomic_DNA"/>
</dbReference>
<accession>A0A378L8V4</accession>
<evidence type="ECO:0000313" key="3">
    <source>
        <dbReference type="Proteomes" id="UP000054820"/>
    </source>
</evidence>
<dbReference type="Proteomes" id="UP000054820">
    <property type="component" value="Unassembled WGS sequence"/>
</dbReference>
<dbReference type="AlphaFoldDB" id="A0A378L8V4"/>
<protein>
    <submittedName>
        <fullName evidence="2">Uncharacterized protein</fullName>
    </submittedName>
</protein>
<sequence length="153" mass="18054">MPTSKEMLLHILNRAITAHKDKISPFQIECLDMFQKKINAIKVDETAEMDLQICNILLDKCFCDLEDMIPRERRIISLLNKPNLTDDEFYTKVSTIFNHEIKELNSFLKDTFYDQTFKNVKMILIDMKTELTRLKTGLEQQPHNEKTLSCYFS</sequence>
<dbReference type="EMBL" id="UGOY01000001">
    <property type="protein sequence ID" value="STY22342.1"/>
    <property type="molecule type" value="Genomic_DNA"/>
</dbReference>
<gene>
    <name evidence="1" type="ORF">Lstg_0522</name>
    <name evidence="2" type="ORF">NCTC11991_00927</name>
</gene>
<dbReference type="OrthoDB" id="5639100at2"/>
<evidence type="ECO:0000313" key="1">
    <source>
        <dbReference type="EMBL" id="KTD80260.1"/>
    </source>
</evidence>
<reference evidence="1 3" key="1">
    <citation type="submission" date="2015-11" db="EMBL/GenBank/DDBJ databases">
        <title>Genomic analysis of 38 Legionella species identifies large and diverse effector repertoires.</title>
        <authorList>
            <person name="Burstein D."/>
            <person name="Amaro F."/>
            <person name="Zusman T."/>
            <person name="Lifshitz Z."/>
            <person name="Cohen O."/>
            <person name="Gilbert J.A."/>
            <person name="Pupko T."/>
            <person name="Shuman H.A."/>
            <person name="Segal G."/>
        </authorList>
    </citation>
    <scope>NUCLEOTIDE SEQUENCE [LARGE SCALE GENOMIC DNA]</scope>
    <source>
        <strain evidence="1 3">SC-18-C9</strain>
    </source>
</reference>
<evidence type="ECO:0000313" key="4">
    <source>
        <dbReference type="Proteomes" id="UP000255110"/>
    </source>
</evidence>
<evidence type="ECO:0000313" key="2">
    <source>
        <dbReference type="EMBL" id="STY22342.1"/>
    </source>
</evidence>
<proteinExistence type="predicted"/>
<dbReference type="Proteomes" id="UP000255110">
    <property type="component" value="Unassembled WGS sequence"/>
</dbReference>
<organism evidence="2 4">
    <name type="scientific">Legionella steigerwaltii</name>
    <dbReference type="NCBI Taxonomy" id="460"/>
    <lineage>
        <taxon>Bacteria</taxon>
        <taxon>Pseudomonadati</taxon>
        <taxon>Pseudomonadota</taxon>
        <taxon>Gammaproteobacteria</taxon>
        <taxon>Legionellales</taxon>
        <taxon>Legionellaceae</taxon>
        <taxon>Legionella</taxon>
    </lineage>
</organism>